<feature type="domain" description="Fe2OG dioxygenase" evidence="3">
    <location>
        <begin position="171"/>
        <end position="293"/>
    </location>
</feature>
<dbReference type="GO" id="GO:0016491">
    <property type="term" value="F:oxidoreductase activity"/>
    <property type="evidence" value="ECO:0007669"/>
    <property type="project" value="UniProtKB-KW"/>
</dbReference>
<reference evidence="4 5" key="1">
    <citation type="submission" date="2023-08" db="EMBL/GenBank/DDBJ databases">
        <title>Black Yeasts Isolated from many extreme environments.</title>
        <authorList>
            <person name="Coleine C."/>
            <person name="Stajich J.E."/>
            <person name="Selbmann L."/>
        </authorList>
    </citation>
    <scope>NUCLEOTIDE SEQUENCE [LARGE SCALE GENOMIC DNA]</scope>
    <source>
        <strain evidence="4 5">CCFEE 5792</strain>
    </source>
</reference>
<dbReference type="Gene3D" id="2.60.120.330">
    <property type="entry name" value="B-lactam Antibiotic, Isopenicillin N Synthase, Chain"/>
    <property type="match status" value="1"/>
</dbReference>
<organism evidence="4 5">
    <name type="scientific">Exophiala bonariae</name>
    <dbReference type="NCBI Taxonomy" id="1690606"/>
    <lineage>
        <taxon>Eukaryota</taxon>
        <taxon>Fungi</taxon>
        <taxon>Dikarya</taxon>
        <taxon>Ascomycota</taxon>
        <taxon>Pezizomycotina</taxon>
        <taxon>Eurotiomycetes</taxon>
        <taxon>Chaetothyriomycetidae</taxon>
        <taxon>Chaetothyriales</taxon>
        <taxon>Herpotrichiellaceae</taxon>
        <taxon>Exophiala</taxon>
    </lineage>
</organism>
<dbReference type="Pfam" id="PF14226">
    <property type="entry name" value="DIOX_N"/>
    <property type="match status" value="1"/>
</dbReference>
<dbReference type="InterPro" id="IPR027443">
    <property type="entry name" value="IPNS-like_sf"/>
</dbReference>
<dbReference type="Pfam" id="PF03171">
    <property type="entry name" value="2OG-FeII_Oxy"/>
    <property type="match status" value="1"/>
</dbReference>
<keyword evidence="5" id="KW-1185">Reference proteome</keyword>
<gene>
    <name evidence="4" type="ORF">LTR84_009947</name>
</gene>
<dbReference type="InterPro" id="IPR005123">
    <property type="entry name" value="Oxoglu/Fe-dep_dioxygenase_dom"/>
</dbReference>
<dbReference type="GO" id="GO:0046872">
    <property type="term" value="F:metal ion binding"/>
    <property type="evidence" value="ECO:0007669"/>
    <property type="project" value="UniProtKB-KW"/>
</dbReference>
<evidence type="ECO:0000313" key="5">
    <source>
        <dbReference type="Proteomes" id="UP001358417"/>
    </source>
</evidence>
<dbReference type="Proteomes" id="UP001358417">
    <property type="component" value="Unassembled WGS sequence"/>
</dbReference>
<keyword evidence="2" id="KW-0560">Oxidoreductase</keyword>
<dbReference type="PROSITE" id="PS51471">
    <property type="entry name" value="FE2OG_OXY"/>
    <property type="match status" value="1"/>
</dbReference>
<dbReference type="AlphaFoldDB" id="A0AAV9NK67"/>
<proteinExistence type="inferred from homology"/>
<protein>
    <recommendedName>
        <fullName evidence="3">Fe2OG dioxygenase domain-containing protein</fullName>
    </recommendedName>
</protein>
<dbReference type="GO" id="GO:0044283">
    <property type="term" value="P:small molecule biosynthetic process"/>
    <property type="evidence" value="ECO:0007669"/>
    <property type="project" value="UniProtKB-ARBA"/>
</dbReference>
<dbReference type="PANTHER" id="PTHR47990">
    <property type="entry name" value="2-OXOGLUTARATE (2OG) AND FE(II)-DEPENDENT OXYGENASE SUPERFAMILY PROTEIN-RELATED"/>
    <property type="match status" value="1"/>
</dbReference>
<keyword evidence="2" id="KW-0479">Metal-binding</keyword>
<dbReference type="InterPro" id="IPR026992">
    <property type="entry name" value="DIOX_N"/>
</dbReference>
<evidence type="ECO:0000313" key="4">
    <source>
        <dbReference type="EMBL" id="KAK5060063.1"/>
    </source>
</evidence>
<name>A0AAV9NK67_9EURO</name>
<dbReference type="SUPFAM" id="SSF51197">
    <property type="entry name" value="Clavaminate synthase-like"/>
    <property type="match status" value="1"/>
</dbReference>
<evidence type="ECO:0000256" key="2">
    <source>
        <dbReference type="RuleBase" id="RU003682"/>
    </source>
</evidence>
<evidence type="ECO:0000259" key="3">
    <source>
        <dbReference type="PROSITE" id="PS51471"/>
    </source>
</evidence>
<accession>A0AAV9NK67</accession>
<dbReference type="InterPro" id="IPR044861">
    <property type="entry name" value="IPNS-like_FE2OG_OXY"/>
</dbReference>
<evidence type="ECO:0000256" key="1">
    <source>
        <dbReference type="ARBA" id="ARBA00008056"/>
    </source>
</evidence>
<dbReference type="GeneID" id="89978105"/>
<sequence>MTQSVMGSINNGGGAIQLPVIDVSNFGAEVGKQMLDAATNFGFLYISTTGTGFTEELVNRHFQLSQKLFALPDAEKEAYRIDHSNQGWVGMQAEILDPKSQRTGDFKQGFNMGEFRDGKPQKPLPSVLEERLEDLAKFEAKCQQLCGRILDLLALGLEVEEPGFFSSRHTQPSGCTVRLLHYPAIPDESDYQPEVDIRAGAHSDYGSITLLFQRPCQPGLEIRTSDNTWAPVPVIPDGYTVSTTFPPILVNIGDLLSYWTNGMLKSTVHRVVFPRDAKRGGEDRYSIVYFCHPGDDTQLVPVPSRLVAEHTLDEGAQVGHGGGATSERAITAQEHLLNRLQATYEFRGSSASGGGVKV</sequence>
<dbReference type="EMBL" id="JAVRRD010000004">
    <property type="protein sequence ID" value="KAK5060063.1"/>
    <property type="molecule type" value="Genomic_DNA"/>
</dbReference>
<dbReference type="RefSeq" id="XP_064709884.1">
    <property type="nucleotide sequence ID" value="XM_064853485.1"/>
</dbReference>
<dbReference type="FunFam" id="2.60.120.330:FF:000051">
    <property type="entry name" value="Clavaminate synthase-like protein"/>
    <property type="match status" value="1"/>
</dbReference>
<comment type="caution">
    <text evidence="4">The sequence shown here is derived from an EMBL/GenBank/DDBJ whole genome shotgun (WGS) entry which is preliminary data.</text>
</comment>
<comment type="similarity">
    <text evidence="1 2">Belongs to the iron/ascorbate-dependent oxidoreductase family.</text>
</comment>
<dbReference type="InterPro" id="IPR050231">
    <property type="entry name" value="Iron_ascorbate_oxido_reductase"/>
</dbReference>
<keyword evidence="2" id="KW-0408">Iron</keyword>